<evidence type="ECO:0000313" key="2">
    <source>
        <dbReference type="EMBL" id="MEZ0475262.1"/>
    </source>
</evidence>
<dbReference type="InterPro" id="IPR013830">
    <property type="entry name" value="SGNH_hydro"/>
</dbReference>
<dbReference type="InterPro" id="IPR036514">
    <property type="entry name" value="SGNH_hydro_sf"/>
</dbReference>
<evidence type="ECO:0000259" key="1">
    <source>
        <dbReference type="Pfam" id="PF13472"/>
    </source>
</evidence>
<keyword evidence="3" id="KW-1185">Reference proteome</keyword>
<proteinExistence type="predicted"/>
<dbReference type="SUPFAM" id="SSF52266">
    <property type="entry name" value="SGNH hydrolase"/>
    <property type="match status" value="1"/>
</dbReference>
<reference evidence="2 3" key="1">
    <citation type="submission" date="2024-07" db="EMBL/GenBank/DDBJ databases">
        <title>Luteimonas salilacus sp. nov., isolated from the shore soil of Salt Lake in Tibet of China.</title>
        <authorList>
            <person name="Zhang X."/>
            <person name="Li A."/>
        </authorList>
    </citation>
    <scope>NUCLEOTIDE SEQUENCE [LARGE SCALE GENOMIC DNA]</scope>
    <source>
        <strain evidence="2 3">B3-2-R+30</strain>
    </source>
</reference>
<keyword evidence="2" id="KW-0378">Hydrolase</keyword>
<protein>
    <submittedName>
        <fullName evidence="2">SGNH/GDSL hydrolase family protein</fullName>
    </submittedName>
</protein>
<dbReference type="Proteomes" id="UP001566331">
    <property type="component" value="Unassembled WGS sequence"/>
</dbReference>
<dbReference type="Pfam" id="PF13472">
    <property type="entry name" value="Lipase_GDSL_2"/>
    <property type="match status" value="1"/>
</dbReference>
<dbReference type="GO" id="GO:0016787">
    <property type="term" value="F:hydrolase activity"/>
    <property type="evidence" value="ECO:0007669"/>
    <property type="project" value="UniProtKB-KW"/>
</dbReference>
<dbReference type="CDD" id="cd01836">
    <property type="entry name" value="FeeA_FeeB_like"/>
    <property type="match status" value="1"/>
</dbReference>
<accession>A0ABV4HU97</accession>
<dbReference type="EMBL" id="JBFWIC010000014">
    <property type="protein sequence ID" value="MEZ0475262.1"/>
    <property type="molecule type" value="Genomic_DNA"/>
</dbReference>
<gene>
    <name evidence="2" type="ORF">AB6713_11630</name>
</gene>
<organism evidence="2 3">
    <name type="scientific">Luteimonas salinilitoris</name>
    <dbReference type="NCBI Taxonomy" id="3237697"/>
    <lineage>
        <taxon>Bacteria</taxon>
        <taxon>Pseudomonadati</taxon>
        <taxon>Pseudomonadota</taxon>
        <taxon>Gammaproteobacteria</taxon>
        <taxon>Lysobacterales</taxon>
        <taxon>Lysobacteraceae</taxon>
        <taxon>Luteimonas</taxon>
    </lineage>
</organism>
<feature type="domain" description="SGNH hydrolase-type esterase" evidence="1">
    <location>
        <begin position="48"/>
        <end position="221"/>
    </location>
</feature>
<evidence type="ECO:0000313" key="3">
    <source>
        <dbReference type="Proteomes" id="UP001566331"/>
    </source>
</evidence>
<dbReference type="RefSeq" id="WP_370564699.1">
    <property type="nucleotide sequence ID" value="NZ_JBFWIB010000009.1"/>
</dbReference>
<comment type="caution">
    <text evidence="2">The sequence shown here is derived from an EMBL/GenBank/DDBJ whole genome shotgun (WGS) entry which is preliminary data.</text>
</comment>
<dbReference type="Gene3D" id="3.40.50.1110">
    <property type="entry name" value="SGNH hydrolase"/>
    <property type="match status" value="1"/>
</dbReference>
<sequence length="244" mass="25382">MRRVVFWSSFPFVLPQALRLRRTAPRFVAAAGPVTGSVAGKRSVRLIAIGDSIIAGVGARSLDLALVGQTASILSQSLGVGVEWQAIGSIGATSAKIAQQLVPKLPDRAVDFIVLSTGVNDLTSLMTLGRWRTSLDTLLAALHRHSPGAIVAVAGIPPLHGFPLLPQPLRAVFGMRGRSFDAVGRRVVAAHDHAVYVPLEFTPGPDKFSPDGFHPSEASYADFGAAVAAAFVGRAGRPGPAGGA</sequence>
<name>A0ABV4HU97_9GAMM</name>